<accession>X0VZ36</accession>
<proteinExistence type="predicted"/>
<evidence type="ECO:0000313" key="1">
    <source>
        <dbReference type="EMBL" id="GAG16357.1"/>
    </source>
</evidence>
<name>X0VZ36_9ZZZZ</name>
<sequence length="29" mass="3427">AERSHTRFALGMTKVWPSFNEFSTNKEVR</sequence>
<protein>
    <submittedName>
        <fullName evidence="1">Uncharacterized protein</fullName>
    </submittedName>
</protein>
<reference evidence="1" key="1">
    <citation type="journal article" date="2014" name="Front. Microbiol.">
        <title>High frequency of phylogenetically diverse reductive dehalogenase-homologous genes in deep subseafloor sedimentary metagenomes.</title>
        <authorList>
            <person name="Kawai M."/>
            <person name="Futagami T."/>
            <person name="Toyoda A."/>
            <person name="Takaki Y."/>
            <person name="Nishi S."/>
            <person name="Hori S."/>
            <person name="Arai W."/>
            <person name="Tsubouchi T."/>
            <person name="Morono Y."/>
            <person name="Uchiyama I."/>
            <person name="Ito T."/>
            <person name="Fujiyama A."/>
            <person name="Inagaki F."/>
            <person name="Takami H."/>
        </authorList>
    </citation>
    <scope>NUCLEOTIDE SEQUENCE</scope>
    <source>
        <strain evidence="1">Expedition CK06-06</strain>
    </source>
</reference>
<dbReference type="AlphaFoldDB" id="X0VZ36"/>
<organism evidence="1">
    <name type="scientific">marine sediment metagenome</name>
    <dbReference type="NCBI Taxonomy" id="412755"/>
    <lineage>
        <taxon>unclassified sequences</taxon>
        <taxon>metagenomes</taxon>
        <taxon>ecological metagenomes</taxon>
    </lineage>
</organism>
<feature type="non-terminal residue" evidence="1">
    <location>
        <position position="1"/>
    </location>
</feature>
<comment type="caution">
    <text evidence="1">The sequence shown here is derived from an EMBL/GenBank/DDBJ whole genome shotgun (WGS) entry which is preliminary data.</text>
</comment>
<gene>
    <name evidence="1" type="ORF">S01H1_56167</name>
</gene>
<dbReference type="EMBL" id="BARS01036556">
    <property type="protein sequence ID" value="GAG16357.1"/>
    <property type="molecule type" value="Genomic_DNA"/>
</dbReference>